<dbReference type="PANTHER" id="PTHR40278:SF1">
    <property type="entry name" value="DNA UTILIZATION PROTEIN HOFN"/>
    <property type="match status" value="1"/>
</dbReference>
<dbReference type="EMBL" id="DS989849">
    <property type="protein sequence ID" value="EDX75459.1"/>
    <property type="molecule type" value="Genomic_DNA"/>
</dbReference>
<feature type="coiled-coil region" evidence="1">
    <location>
        <begin position="65"/>
        <end position="102"/>
    </location>
</feature>
<dbReference type="Proteomes" id="UP000003835">
    <property type="component" value="Unassembled WGS sequence"/>
</dbReference>
<evidence type="ECO:0000256" key="2">
    <source>
        <dbReference type="SAM" id="MobiDB-lite"/>
    </source>
</evidence>
<feature type="region of interest" description="Disordered" evidence="2">
    <location>
        <begin position="265"/>
        <end position="289"/>
    </location>
</feature>
<feature type="transmembrane region" description="Helical" evidence="3">
    <location>
        <begin position="39"/>
        <end position="61"/>
    </location>
</feature>
<dbReference type="eggNOG" id="COG3166">
    <property type="taxonomic scope" value="Bacteria"/>
</dbReference>
<evidence type="ECO:0000313" key="5">
    <source>
        <dbReference type="Proteomes" id="UP000003835"/>
    </source>
</evidence>
<dbReference type="OrthoDB" id="422602at2"/>
<dbReference type="Pfam" id="PF05137">
    <property type="entry name" value="PilN"/>
    <property type="match status" value="1"/>
</dbReference>
<keyword evidence="1" id="KW-0175">Coiled coil</keyword>
<protein>
    <submittedName>
        <fullName evidence="4">Fimbrial assembly protein</fullName>
    </submittedName>
</protein>
<sequence>MYSLDINFLKDRPDYRQPDKGSESPKAKKQIQMGEMTPLIIGVIVGLLPLALVAGVGFLWLPQQNAKLNQEIAEIDAELQSLQAEKNKINNLNTQIQAVRQETEALATVFNQIKPWSAILQDIRDRVPTGVQIQAIEQTETETKAAEGTEGSAPLPTINVEISGLARSFDDVNNFLLTLQQSPFFQEEETHIVSAQLEENPAKLEVPEKEGGETVAEITYELPKVVGYTVETSLTNVPASELLREIDRKGAVGLVARIKALQQIDQNQATETPSAAPSPSPSPTETTTE</sequence>
<keyword evidence="3" id="KW-0472">Membrane</keyword>
<dbReference type="InterPro" id="IPR052534">
    <property type="entry name" value="Extracell_DNA_Util/SecSys_Comp"/>
</dbReference>
<dbReference type="InterPro" id="IPR007813">
    <property type="entry name" value="PilN"/>
</dbReference>
<evidence type="ECO:0000313" key="4">
    <source>
        <dbReference type="EMBL" id="EDX75459.1"/>
    </source>
</evidence>
<proteinExistence type="predicted"/>
<dbReference type="RefSeq" id="WP_006101168.1">
    <property type="nucleotide sequence ID" value="NZ_DS989849.1"/>
</dbReference>
<dbReference type="HOGENOM" id="CLU_071789_0_0_3"/>
<name>B4VRN9_9CYAN</name>
<reference evidence="4 5" key="1">
    <citation type="submission" date="2008-07" db="EMBL/GenBank/DDBJ databases">
        <authorList>
            <person name="Tandeau de Marsac N."/>
            <person name="Ferriera S."/>
            <person name="Johnson J."/>
            <person name="Kravitz S."/>
            <person name="Beeson K."/>
            <person name="Sutton G."/>
            <person name="Rogers Y.-H."/>
            <person name="Friedman R."/>
            <person name="Frazier M."/>
            <person name="Venter J.C."/>
        </authorList>
    </citation>
    <scope>NUCLEOTIDE SEQUENCE [LARGE SCALE GENOMIC DNA]</scope>
    <source>
        <strain evidence="4 5">PCC 7420</strain>
    </source>
</reference>
<keyword evidence="3" id="KW-1133">Transmembrane helix</keyword>
<keyword evidence="5" id="KW-1185">Reference proteome</keyword>
<dbReference type="STRING" id="118168.MC7420_1377"/>
<dbReference type="PANTHER" id="PTHR40278">
    <property type="entry name" value="DNA UTILIZATION PROTEIN HOFN"/>
    <property type="match status" value="1"/>
</dbReference>
<dbReference type="AlphaFoldDB" id="B4VRN9"/>
<gene>
    <name evidence="4" type="ORF">MC7420_1377</name>
</gene>
<evidence type="ECO:0000256" key="1">
    <source>
        <dbReference type="SAM" id="Coils"/>
    </source>
</evidence>
<keyword evidence="3" id="KW-0812">Transmembrane</keyword>
<evidence type="ECO:0000256" key="3">
    <source>
        <dbReference type="SAM" id="Phobius"/>
    </source>
</evidence>
<dbReference type="SUPFAM" id="SSF58100">
    <property type="entry name" value="Bacterial hemolysins"/>
    <property type="match status" value="1"/>
</dbReference>
<organism evidence="4 5">
    <name type="scientific">Coleofasciculus chthonoplastes PCC 7420</name>
    <dbReference type="NCBI Taxonomy" id="118168"/>
    <lineage>
        <taxon>Bacteria</taxon>
        <taxon>Bacillati</taxon>
        <taxon>Cyanobacteriota</taxon>
        <taxon>Cyanophyceae</taxon>
        <taxon>Coleofasciculales</taxon>
        <taxon>Coleofasciculaceae</taxon>
        <taxon>Coleofasciculus</taxon>
    </lineage>
</organism>
<accession>B4VRN9</accession>